<organism evidence="2 3">
    <name type="scientific">Leucobacter chromiiresistens</name>
    <dbReference type="NCBI Taxonomy" id="1079994"/>
    <lineage>
        <taxon>Bacteria</taxon>
        <taxon>Bacillati</taxon>
        <taxon>Actinomycetota</taxon>
        <taxon>Actinomycetes</taxon>
        <taxon>Micrococcales</taxon>
        <taxon>Microbacteriaceae</taxon>
        <taxon>Leucobacter</taxon>
    </lineage>
</organism>
<proteinExistence type="predicted"/>
<gene>
    <name evidence="2" type="ORF">NS354_08630</name>
</gene>
<dbReference type="EMBL" id="LDRK01000052">
    <property type="protein sequence ID" value="KTR85574.1"/>
    <property type="molecule type" value="Genomic_DNA"/>
</dbReference>
<reference evidence="2 3" key="1">
    <citation type="journal article" date="2016" name="Front. Microbiol.">
        <title>Genomic Resource of Rice Seed Associated Bacteria.</title>
        <authorList>
            <person name="Midha S."/>
            <person name="Bansal K."/>
            <person name="Sharma S."/>
            <person name="Kumar N."/>
            <person name="Patil P.P."/>
            <person name="Chaudhry V."/>
            <person name="Patil P.B."/>
        </authorList>
    </citation>
    <scope>NUCLEOTIDE SEQUENCE [LARGE SCALE GENOMIC DNA]</scope>
    <source>
        <strain evidence="2 3">NS354</strain>
    </source>
</reference>
<dbReference type="InterPro" id="IPR036689">
    <property type="entry name" value="ESAT-6-like_sf"/>
</dbReference>
<comment type="caution">
    <text evidence="2">The sequence shown here is derived from an EMBL/GenBank/DDBJ whole genome shotgun (WGS) entry which is preliminary data.</text>
</comment>
<dbReference type="PATRIC" id="fig|1079994.3.peg.1937"/>
<dbReference type="AlphaFoldDB" id="A0A147EMC3"/>
<keyword evidence="3" id="KW-1185">Reference proteome</keyword>
<evidence type="ECO:0000313" key="2">
    <source>
        <dbReference type="EMBL" id="KTR85574.1"/>
    </source>
</evidence>
<dbReference type="Proteomes" id="UP000070810">
    <property type="component" value="Unassembled WGS sequence"/>
</dbReference>
<dbReference type="RefSeq" id="WP_058594123.1">
    <property type="nucleotide sequence ID" value="NZ_LDRK01000052.1"/>
</dbReference>
<dbReference type="SUPFAM" id="SSF140453">
    <property type="entry name" value="EsxAB dimer-like"/>
    <property type="match status" value="1"/>
</dbReference>
<evidence type="ECO:0000256" key="1">
    <source>
        <dbReference type="SAM" id="MobiDB-lite"/>
    </source>
</evidence>
<feature type="region of interest" description="Disordered" evidence="1">
    <location>
        <begin position="226"/>
        <end position="247"/>
    </location>
</feature>
<sequence length="407" mass="43260">MSDRIDLRIPGDASAMYEMGEWFDRRLGTAIDEMVSRLTRTQSDVQYSWEGESMEAFQTATSVHAIELDAIPGYLARVRQTLEAFADRLTRGRGHFAGYAEEAAAAGMAVDGTEYISPPEPPLDVASTGSLTPAAEREAASARRAYESAALLFEEIRGLVDDWNADTLEWIDTHFDPLVEQLETFEKIRGLTDYFALNGFTLAEVLLAAADQSAKTILGSFRDQQTRLQGEHDEHRRNARSGDPARRSLAEEYEATREQTNRTATERAARHASWLDPAAKALRAAGPISDLLKSGVALADGEPPSTVGAGLAGALAGAGAGGKVGAWVGAQTALFMPAAAAPGSVLGGTAGALFGGAAGSGLAQGAWEAALPLKVRDALDEGLRGRFTGQYRLVRQVLRDDAPGGVP</sequence>
<name>A0A147EMC3_9MICO</name>
<accession>A0A147EMC3</accession>
<evidence type="ECO:0000313" key="3">
    <source>
        <dbReference type="Proteomes" id="UP000070810"/>
    </source>
</evidence>
<protein>
    <submittedName>
        <fullName evidence="2">Uncharacterized protein</fullName>
    </submittedName>
</protein>
<dbReference type="OrthoDB" id="9947239at2"/>